<feature type="compositionally biased region" description="Basic and acidic residues" evidence="1">
    <location>
        <begin position="227"/>
        <end position="275"/>
    </location>
</feature>
<keyword evidence="3" id="KW-0540">Nuclease</keyword>
<gene>
    <name evidence="3" type="ORF">BcepSaruman_164</name>
</gene>
<dbReference type="Pfam" id="PF22945">
    <property type="entry name" value="LEM-3_GIY-YIG"/>
    <property type="match status" value="1"/>
</dbReference>
<feature type="domain" description="Nuclease associated modular" evidence="2">
    <location>
        <begin position="232"/>
        <end position="248"/>
    </location>
</feature>
<name>A0A4D5ZE87_9CAUD</name>
<dbReference type="GO" id="GO:0004519">
    <property type="term" value="F:endonuclease activity"/>
    <property type="evidence" value="ECO:0007669"/>
    <property type="project" value="UniProtKB-KW"/>
</dbReference>
<feature type="domain" description="Nuclease associated modular" evidence="2">
    <location>
        <begin position="198"/>
        <end position="214"/>
    </location>
</feature>
<dbReference type="InterPro" id="IPR003611">
    <property type="entry name" value="NUMOD3"/>
</dbReference>
<dbReference type="Pfam" id="PF07460">
    <property type="entry name" value="NUMOD3"/>
    <property type="match status" value="1"/>
</dbReference>
<dbReference type="Proteomes" id="UP000296455">
    <property type="component" value="Segment"/>
</dbReference>
<accession>A0A4D5ZE87</accession>
<feature type="region of interest" description="Disordered" evidence="1">
    <location>
        <begin position="194"/>
        <end position="298"/>
    </location>
</feature>
<protein>
    <submittedName>
        <fullName evidence="3">Putative homing endonuclease</fullName>
    </submittedName>
</protein>
<keyword evidence="3" id="KW-0255">Endonuclease</keyword>
<sequence length="298" mass="32414">MAADQQVKHASTAEVDAALKTYVAGASPGSYVGRVAAKARALHEQAAASMRRKSLSLEPRYYVYALLNPSRPGPFLYTLPAGKRVTLTHEPFYVGKGTGGRLNDHADHARLNPVPEEGKFKANVIRKLHRDGVEPIAVQLTLGDIEAVALAKECFLIAAIGRRDVGLGPLTNGTDGGEGGSHVVQTEAIRARRSAALKGKPKSASHRARLAEASRGQVKTPEAIAKQADKIRGRPKSEEHRAKLREAALKRWESKENREQQSLKQKGREFSDETRALMSAAQKRRTAEGRNQLIKAAK</sequence>
<keyword evidence="4" id="KW-1185">Reference proteome</keyword>
<evidence type="ECO:0000256" key="1">
    <source>
        <dbReference type="SAM" id="MobiDB-lite"/>
    </source>
</evidence>
<evidence type="ECO:0000313" key="4">
    <source>
        <dbReference type="Proteomes" id="UP000296455"/>
    </source>
</evidence>
<dbReference type="SMART" id="SM00496">
    <property type="entry name" value="IENR2"/>
    <property type="match status" value="3"/>
</dbReference>
<dbReference type="GO" id="GO:0003677">
    <property type="term" value="F:DNA binding"/>
    <property type="evidence" value="ECO:0007669"/>
    <property type="project" value="InterPro"/>
</dbReference>
<feature type="domain" description="Nuclease associated modular" evidence="2">
    <location>
        <begin position="266"/>
        <end position="282"/>
    </location>
</feature>
<dbReference type="EMBL" id="MK552140">
    <property type="protein sequence ID" value="QBX06577.1"/>
    <property type="molecule type" value="Genomic_DNA"/>
</dbReference>
<dbReference type="CDD" id="cd10440">
    <property type="entry name" value="GIY-YIG_COG3680"/>
    <property type="match status" value="1"/>
</dbReference>
<keyword evidence="3" id="KW-0378">Hydrolase</keyword>
<evidence type="ECO:0000259" key="2">
    <source>
        <dbReference type="SMART" id="SM00496"/>
    </source>
</evidence>
<evidence type="ECO:0000313" key="3">
    <source>
        <dbReference type="EMBL" id="QBX06577.1"/>
    </source>
</evidence>
<reference evidence="3 4" key="1">
    <citation type="submission" date="2019-02" db="EMBL/GenBank/DDBJ databases">
        <title>Complete genome sequence of Burkholderia cenocepacia phage BcepSaruman.</title>
        <authorList>
            <person name="Park K."/>
            <person name="Liu M."/>
            <person name="Gill J."/>
        </authorList>
    </citation>
    <scope>NUCLEOTIDE SEQUENCE [LARGE SCALE GENOMIC DNA]</scope>
</reference>
<organism evidence="3 4">
    <name type="scientific">Burkholderia phage BcepSaruman</name>
    <dbReference type="NCBI Taxonomy" id="2530032"/>
    <lineage>
        <taxon>Viruses</taxon>
        <taxon>Duplodnaviria</taxon>
        <taxon>Heunggongvirae</taxon>
        <taxon>Uroviricota</taxon>
        <taxon>Caudoviricetes</taxon>
        <taxon>Sarumanvirus</taxon>
        <taxon>Sarumanvirus bcepsaruman</taxon>
    </lineage>
</organism>
<proteinExistence type="predicted"/>
<feature type="compositionally biased region" description="Basic residues" evidence="1">
    <location>
        <begin position="194"/>
        <end position="208"/>
    </location>
</feature>